<evidence type="ECO:0000313" key="2">
    <source>
        <dbReference type="EMBL" id="KAH0858552.1"/>
    </source>
</evidence>
<dbReference type="Proteomes" id="UP000824890">
    <property type="component" value="Unassembled WGS sequence"/>
</dbReference>
<feature type="compositionally biased region" description="Polar residues" evidence="1">
    <location>
        <begin position="1"/>
        <end position="22"/>
    </location>
</feature>
<proteinExistence type="predicted"/>
<gene>
    <name evidence="2" type="ORF">HID58_086813</name>
</gene>
<keyword evidence="3" id="KW-1185">Reference proteome</keyword>
<accession>A0ABQ7XTC9</accession>
<name>A0ABQ7XTC9_BRANA</name>
<sequence>MIKQTQRINLQPSHALSQTLTEEPSFKPLQRQPIYIHPETFAESLGKVVRVRRPSICPLKRRQSISQNSTRVTLDPLAPTLPVNQRRVQTSTTSSCSKQRHLCGLPRNTDYRASLQCNKLHNRNMRKHRLDSELTKISSYPFMVYNYCRTTMFIVAATTKKARATTYIMRKD</sequence>
<reference evidence="2 3" key="1">
    <citation type="submission" date="2021-05" db="EMBL/GenBank/DDBJ databases">
        <title>Genome Assembly of Synthetic Allotetraploid Brassica napus Reveals Homoeologous Exchanges between Subgenomes.</title>
        <authorList>
            <person name="Davis J.T."/>
        </authorList>
    </citation>
    <scope>NUCLEOTIDE SEQUENCE [LARGE SCALE GENOMIC DNA]</scope>
    <source>
        <strain evidence="3">cv. Da-Ae</strain>
        <tissue evidence="2">Seedling</tissue>
    </source>
</reference>
<evidence type="ECO:0000313" key="3">
    <source>
        <dbReference type="Proteomes" id="UP000824890"/>
    </source>
</evidence>
<feature type="region of interest" description="Disordered" evidence="1">
    <location>
        <begin position="1"/>
        <end position="24"/>
    </location>
</feature>
<organism evidence="2 3">
    <name type="scientific">Brassica napus</name>
    <name type="common">Rape</name>
    <dbReference type="NCBI Taxonomy" id="3708"/>
    <lineage>
        <taxon>Eukaryota</taxon>
        <taxon>Viridiplantae</taxon>
        <taxon>Streptophyta</taxon>
        <taxon>Embryophyta</taxon>
        <taxon>Tracheophyta</taxon>
        <taxon>Spermatophyta</taxon>
        <taxon>Magnoliopsida</taxon>
        <taxon>eudicotyledons</taxon>
        <taxon>Gunneridae</taxon>
        <taxon>Pentapetalae</taxon>
        <taxon>rosids</taxon>
        <taxon>malvids</taxon>
        <taxon>Brassicales</taxon>
        <taxon>Brassicaceae</taxon>
        <taxon>Brassiceae</taxon>
        <taxon>Brassica</taxon>
    </lineage>
</organism>
<evidence type="ECO:0000256" key="1">
    <source>
        <dbReference type="SAM" id="MobiDB-lite"/>
    </source>
</evidence>
<comment type="caution">
    <text evidence="2">The sequence shown here is derived from an EMBL/GenBank/DDBJ whole genome shotgun (WGS) entry which is preliminary data.</text>
</comment>
<protein>
    <submittedName>
        <fullName evidence="2">Uncharacterized protein</fullName>
    </submittedName>
</protein>
<dbReference type="EMBL" id="JAGKQM010000019">
    <property type="protein sequence ID" value="KAH0858552.1"/>
    <property type="molecule type" value="Genomic_DNA"/>
</dbReference>